<evidence type="ECO:0000256" key="6">
    <source>
        <dbReference type="ARBA" id="ARBA00023136"/>
    </source>
</evidence>
<evidence type="ECO:0000313" key="8">
    <source>
        <dbReference type="EMBL" id="SHJ94997.1"/>
    </source>
</evidence>
<proteinExistence type="predicted"/>
<feature type="transmembrane region" description="Helical" evidence="7">
    <location>
        <begin position="317"/>
        <end position="334"/>
    </location>
</feature>
<feature type="transmembrane region" description="Helical" evidence="7">
    <location>
        <begin position="164"/>
        <end position="186"/>
    </location>
</feature>
<dbReference type="Proteomes" id="UP000184301">
    <property type="component" value="Unassembled WGS sequence"/>
</dbReference>
<dbReference type="RefSeq" id="WP_073108852.1">
    <property type="nucleotide sequence ID" value="NZ_FQZY01000023.1"/>
</dbReference>
<dbReference type="PANTHER" id="PTHR43549:SF3">
    <property type="entry name" value="MULTIDRUG RESISTANCE PROTEIN YPNP-RELATED"/>
    <property type="match status" value="1"/>
</dbReference>
<keyword evidence="9" id="KW-1185">Reference proteome</keyword>
<dbReference type="PIRSF" id="PIRSF006603">
    <property type="entry name" value="DinF"/>
    <property type="match status" value="1"/>
</dbReference>
<feature type="transmembrane region" description="Helical" evidence="7">
    <location>
        <begin position="133"/>
        <end position="152"/>
    </location>
</feature>
<feature type="transmembrane region" description="Helical" evidence="7">
    <location>
        <begin position="269"/>
        <end position="296"/>
    </location>
</feature>
<feature type="transmembrane region" description="Helical" evidence="7">
    <location>
        <begin position="57"/>
        <end position="82"/>
    </location>
</feature>
<feature type="transmembrane region" description="Helical" evidence="7">
    <location>
        <begin position="94"/>
        <end position="113"/>
    </location>
</feature>
<dbReference type="AlphaFoldDB" id="A0A1M6NH40"/>
<dbReference type="NCBIfam" id="TIGR00797">
    <property type="entry name" value="matE"/>
    <property type="match status" value="1"/>
</dbReference>
<evidence type="ECO:0000256" key="1">
    <source>
        <dbReference type="ARBA" id="ARBA00004651"/>
    </source>
</evidence>
<name>A0A1M6NH40_9FIRM</name>
<keyword evidence="6 7" id="KW-0472">Membrane</keyword>
<dbReference type="PANTHER" id="PTHR43549">
    <property type="entry name" value="MULTIDRUG RESISTANCE PROTEIN YPNP-RELATED"/>
    <property type="match status" value="1"/>
</dbReference>
<feature type="transmembrane region" description="Helical" evidence="7">
    <location>
        <begin position="420"/>
        <end position="436"/>
    </location>
</feature>
<evidence type="ECO:0000256" key="7">
    <source>
        <dbReference type="SAM" id="Phobius"/>
    </source>
</evidence>
<sequence>MTKDMTEGSPLRLILAFALPVFCGNLFQNFYNIVDSMIVGRFLGVNALAAVGSTTSISFLVVGFILGITNGFGILIAQAFGARDESRLRHYTAMSMYLCIVLAVLMTSVLLLANHTILHTMNTPDTIFSDTGRYVAIIYAGLPMTILYNMLASIARSLGDSKTPLYFLIVSSLLNIALDFLFVAVLPFGVAGAAYATVISQGVSAVLCLFYTWKKYPIIHFHKADMHFSFHSAKALLSMGIPMALQFSITAVGSMIVQSSLNLLGATYIASYAAAAKVQSIIMQFYVALGSALATYTGQNYGAGHIARIKKGLSSSFIIAIVYSGFVMVFAYFICPMTVRLFVSDPTGELQQIAATMFHISLWFYPFLGLIFLYRNVLQGLGNGLVPMLGGIFELLARSFAIFVLAKPFGFAGICFSDPAAWISALIPLIPYYYWWMTRKLSIADK</sequence>
<keyword evidence="5 7" id="KW-1133">Transmembrane helix</keyword>
<dbReference type="GO" id="GO:0005886">
    <property type="term" value="C:plasma membrane"/>
    <property type="evidence" value="ECO:0007669"/>
    <property type="project" value="UniProtKB-SubCell"/>
</dbReference>
<dbReference type="OrthoDB" id="9776324at2"/>
<protein>
    <submittedName>
        <fullName evidence="8">Putative efflux protein, MATE family</fullName>
    </submittedName>
</protein>
<dbReference type="InterPro" id="IPR048279">
    <property type="entry name" value="MdtK-like"/>
</dbReference>
<evidence type="ECO:0000256" key="2">
    <source>
        <dbReference type="ARBA" id="ARBA00022448"/>
    </source>
</evidence>
<feature type="transmembrane region" description="Helical" evidence="7">
    <location>
        <begin position="234"/>
        <end position="257"/>
    </location>
</feature>
<feature type="transmembrane region" description="Helical" evidence="7">
    <location>
        <begin position="12"/>
        <end position="31"/>
    </location>
</feature>
<reference evidence="8 9" key="1">
    <citation type="submission" date="2016-11" db="EMBL/GenBank/DDBJ databases">
        <authorList>
            <person name="Jaros S."/>
            <person name="Januszkiewicz K."/>
            <person name="Wedrychowicz H."/>
        </authorList>
    </citation>
    <scope>NUCLEOTIDE SEQUENCE [LARGE SCALE GENOMIC DNA]</scope>
    <source>
        <strain evidence="8 9">DSM 15480</strain>
    </source>
</reference>
<gene>
    <name evidence="8" type="ORF">SAMN02745243_01808</name>
</gene>
<dbReference type="GO" id="GO:0015297">
    <property type="term" value="F:antiporter activity"/>
    <property type="evidence" value="ECO:0007669"/>
    <property type="project" value="InterPro"/>
</dbReference>
<dbReference type="Pfam" id="PF01554">
    <property type="entry name" value="MatE"/>
    <property type="match status" value="2"/>
</dbReference>
<keyword evidence="3" id="KW-1003">Cell membrane</keyword>
<evidence type="ECO:0000256" key="5">
    <source>
        <dbReference type="ARBA" id="ARBA00022989"/>
    </source>
</evidence>
<comment type="subcellular location">
    <subcellularLocation>
        <location evidence="1">Cell membrane</location>
        <topology evidence="1">Multi-pass membrane protein</topology>
    </subcellularLocation>
</comment>
<accession>A0A1M6NH40</accession>
<feature type="transmembrane region" description="Helical" evidence="7">
    <location>
        <begin position="354"/>
        <end position="374"/>
    </location>
</feature>
<keyword evidence="4 7" id="KW-0812">Transmembrane</keyword>
<evidence type="ECO:0000256" key="3">
    <source>
        <dbReference type="ARBA" id="ARBA00022475"/>
    </source>
</evidence>
<dbReference type="InterPro" id="IPR052031">
    <property type="entry name" value="Membrane_Transporter-Flippase"/>
</dbReference>
<evidence type="ECO:0000313" key="9">
    <source>
        <dbReference type="Proteomes" id="UP000184301"/>
    </source>
</evidence>
<keyword evidence="2" id="KW-0813">Transport</keyword>
<dbReference type="InterPro" id="IPR002528">
    <property type="entry name" value="MATE_fam"/>
</dbReference>
<dbReference type="EMBL" id="FQZY01000023">
    <property type="protein sequence ID" value="SHJ94997.1"/>
    <property type="molecule type" value="Genomic_DNA"/>
</dbReference>
<evidence type="ECO:0000256" key="4">
    <source>
        <dbReference type="ARBA" id="ARBA00022692"/>
    </source>
</evidence>
<dbReference type="CDD" id="cd13138">
    <property type="entry name" value="MATE_yoeA_like"/>
    <property type="match status" value="1"/>
</dbReference>
<organism evidence="8 9">
    <name type="scientific">Hespellia stercorisuis DSM 15480</name>
    <dbReference type="NCBI Taxonomy" id="1121950"/>
    <lineage>
        <taxon>Bacteria</taxon>
        <taxon>Bacillati</taxon>
        <taxon>Bacillota</taxon>
        <taxon>Clostridia</taxon>
        <taxon>Lachnospirales</taxon>
        <taxon>Lachnospiraceae</taxon>
        <taxon>Hespellia</taxon>
    </lineage>
</organism>
<dbReference type="GO" id="GO:0042910">
    <property type="term" value="F:xenobiotic transmembrane transporter activity"/>
    <property type="evidence" value="ECO:0007669"/>
    <property type="project" value="InterPro"/>
</dbReference>
<feature type="transmembrane region" description="Helical" evidence="7">
    <location>
        <begin position="192"/>
        <end position="213"/>
    </location>
</feature>